<keyword evidence="3" id="KW-1185">Reference proteome</keyword>
<evidence type="ECO:0000313" key="3">
    <source>
        <dbReference type="Proteomes" id="UP000807469"/>
    </source>
</evidence>
<gene>
    <name evidence="2" type="ORF">BDN70DRAFT_849702</name>
</gene>
<evidence type="ECO:0000256" key="1">
    <source>
        <dbReference type="SAM" id="MobiDB-lite"/>
    </source>
</evidence>
<dbReference type="Proteomes" id="UP000807469">
    <property type="component" value="Unassembled WGS sequence"/>
</dbReference>
<feature type="region of interest" description="Disordered" evidence="1">
    <location>
        <begin position="549"/>
        <end position="582"/>
    </location>
</feature>
<accession>A0A9P6D5F6</accession>
<feature type="compositionally biased region" description="Basic and acidic residues" evidence="1">
    <location>
        <begin position="12"/>
        <end position="23"/>
    </location>
</feature>
<evidence type="ECO:0000313" key="2">
    <source>
        <dbReference type="EMBL" id="KAF9484479.1"/>
    </source>
</evidence>
<dbReference type="PANTHER" id="PTHR32428:SF2">
    <property type="entry name" value="TARGET OF RAPAMYCIN COMPLEX 2 SUBUNIT BIT61-RELATED"/>
    <property type="match status" value="1"/>
</dbReference>
<feature type="compositionally biased region" description="Polar residues" evidence="1">
    <location>
        <begin position="104"/>
        <end position="114"/>
    </location>
</feature>
<dbReference type="AlphaFoldDB" id="A0A9P6D5F6"/>
<feature type="region of interest" description="Disordered" evidence="1">
    <location>
        <begin position="458"/>
        <end position="525"/>
    </location>
</feature>
<comment type="caution">
    <text evidence="2">The sequence shown here is derived from an EMBL/GenBank/DDBJ whole genome shotgun (WGS) entry which is preliminary data.</text>
</comment>
<sequence length="607" mass="66189">MWSSSHIHGPRRSHDQTHNEAKTATRSSSPDDSGTEGPRRRTSSDATPRQAPATTRFLDTLNADQHTNRSILPPNPLHSDRAEGFSSSKRLGFFADKLTSSLSGAGKDSSTNLKGSLHPSQLLHPHSHSKTESNSTIAPALTPPGMASTSPLTSVTKAHTTPTKVPFGRTYDPKLVSREMQRLGNLVPALAPQLSTAPSVTSLTLPQTAGLAQASTSSTSNSDPWGALHVHVLPLFNGEPLRIPIEDLNILVKRHIQSVVSSFPSKALAKLENDASELIASGMVTLNAKLTGIDDDKLVGRVVEIWGFFWDQVLTYLEGVLLPLQTDPLLSSLYRTPKSHRPSSPTRQTGTKSSISSSINPTSTYHIDVRSVALKSFRDRVILPPFQRLYARLSLSSRQDGLQEANSYQQPRLQQMLLVLASQSTQMPVTFSLTTRIPQPTAGESAIKDLLRLVRNPRPESDPHNPKFKNSPGFQARTPTFLSGGLPRDRRGRVALKGKNPPDLARFGSTEDPYGDDTPRIGGGPASFAVEIEREREREFLEALRSPDIEPGTRVTSGGWGLGAGNVENSKGVEDEEEDEPMDWDQAQAVVERMVGMNGHSDVRRRT</sequence>
<feature type="compositionally biased region" description="Polar residues" evidence="1">
    <location>
        <begin position="147"/>
        <end position="163"/>
    </location>
</feature>
<dbReference type="GO" id="GO:0038203">
    <property type="term" value="P:TORC2 signaling"/>
    <property type="evidence" value="ECO:0007669"/>
    <property type="project" value="TreeGrafter"/>
</dbReference>
<proteinExistence type="predicted"/>
<feature type="region of interest" description="Disordered" evidence="1">
    <location>
        <begin position="1"/>
        <end position="84"/>
    </location>
</feature>
<dbReference type="OrthoDB" id="2290221at2759"/>
<organism evidence="2 3">
    <name type="scientific">Pholiota conissans</name>
    <dbReference type="NCBI Taxonomy" id="109636"/>
    <lineage>
        <taxon>Eukaryota</taxon>
        <taxon>Fungi</taxon>
        <taxon>Dikarya</taxon>
        <taxon>Basidiomycota</taxon>
        <taxon>Agaricomycotina</taxon>
        <taxon>Agaricomycetes</taxon>
        <taxon>Agaricomycetidae</taxon>
        <taxon>Agaricales</taxon>
        <taxon>Agaricineae</taxon>
        <taxon>Strophariaceae</taxon>
        <taxon>Pholiota</taxon>
    </lineage>
</organism>
<dbReference type="PANTHER" id="PTHR32428">
    <property type="entry name" value="TARGET OF RAPAMYCIN COMPLEX 2 SUBUNIT BIT61-RELATED"/>
    <property type="match status" value="1"/>
</dbReference>
<feature type="region of interest" description="Disordered" evidence="1">
    <location>
        <begin position="334"/>
        <end position="360"/>
    </location>
</feature>
<dbReference type="EMBL" id="MU155143">
    <property type="protein sequence ID" value="KAF9484479.1"/>
    <property type="molecule type" value="Genomic_DNA"/>
</dbReference>
<dbReference type="Pfam" id="PF08539">
    <property type="entry name" value="HbrB"/>
    <property type="match status" value="1"/>
</dbReference>
<feature type="region of interest" description="Disordered" evidence="1">
    <location>
        <begin position="104"/>
        <end position="170"/>
    </location>
</feature>
<name>A0A9P6D5F6_9AGAR</name>
<protein>
    <submittedName>
        <fullName evidence="2">HbrB-domain-containing protein</fullName>
    </submittedName>
</protein>
<feature type="compositionally biased region" description="Polar residues" evidence="1">
    <location>
        <begin position="342"/>
        <end position="352"/>
    </location>
</feature>
<dbReference type="GO" id="GO:0031932">
    <property type="term" value="C:TORC2 complex"/>
    <property type="evidence" value="ECO:0007669"/>
    <property type="project" value="TreeGrafter"/>
</dbReference>
<dbReference type="InterPro" id="IPR013745">
    <property type="entry name" value="Bit61/PRR5"/>
</dbReference>
<reference evidence="2" key="1">
    <citation type="submission" date="2020-11" db="EMBL/GenBank/DDBJ databases">
        <authorList>
            <consortium name="DOE Joint Genome Institute"/>
            <person name="Ahrendt S."/>
            <person name="Riley R."/>
            <person name="Andreopoulos W."/>
            <person name="Labutti K."/>
            <person name="Pangilinan J."/>
            <person name="Ruiz-Duenas F.J."/>
            <person name="Barrasa J.M."/>
            <person name="Sanchez-Garcia M."/>
            <person name="Camarero S."/>
            <person name="Miyauchi S."/>
            <person name="Serrano A."/>
            <person name="Linde D."/>
            <person name="Babiker R."/>
            <person name="Drula E."/>
            <person name="Ayuso-Fernandez I."/>
            <person name="Pacheco R."/>
            <person name="Padilla G."/>
            <person name="Ferreira P."/>
            <person name="Barriuso J."/>
            <person name="Kellner H."/>
            <person name="Castanera R."/>
            <person name="Alfaro M."/>
            <person name="Ramirez L."/>
            <person name="Pisabarro A.G."/>
            <person name="Kuo A."/>
            <person name="Tritt A."/>
            <person name="Lipzen A."/>
            <person name="He G."/>
            <person name="Yan M."/>
            <person name="Ng V."/>
            <person name="Cullen D."/>
            <person name="Martin F."/>
            <person name="Rosso M.-N."/>
            <person name="Henrissat B."/>
            <person name="Hibbett D."/>
            <person name="Martinez A.T."/>
            <person name="Grigoriev I.V."/>
        </authorList>
    </citation>
    <scope>NUCLEOTIDE SEQUENCE</scope>
    <source>
        <strain evidence="2">CIRM-BRFM 674</strain>
    </source>
</reference>